<organism evidence="10 11">
    <name type="scientific">Lignipirellula cremea</name>
    <dbReference type="NCBI Taxonomy" id="2528010"/>
    <lineage>
        <taxon>Bacteria</taxon>
        <taxon>Pseudomonadati</taxon>
        <taxon>Planctomycetota</taxon>
        <taxon>Planctomycetia</taxon>
        <taxon>Pirellulales</taxon>
        <taxon>Pirellulaceae</taxon>
        <taxon>Lignipirellula</taxon>
    </lineage>
</organism>
<evidence type="ECO:0000313" key="10">
    <source>
        <dbReference type="EMBL" id="QDU92977.1"/>
    </source>
</evidence>
<dbReference type="GO" id="GO:0006302">
    <property type="term" value="P:double-strand break repair"/>
    <property type="evidence" value="ECO:0007669"/>
    <property type="project" value="TreeGrafter"/>
</dbReference>
<dbReference type="KEGG" id="lcre:Pla8534_07500"/>
<feature type="domain" description="WGR" evidence="9">
    <location>
        <begin position="158"/>
        <end position="263"/>
    </location>
</feature>
<sequence>MAKKSSNKAVKKKAVKQKKAVAAPAKKAAKKTTTAARKAVKKTVAKKVASKASAVKGVKKQTAVSVPTAAKKSAKKTAAKTANKAVKQAAKKAVKQAVKKPAVKQAVKKTAVTQATVVSASAPSSGPAPGKARPVDLGKQPAGMFPEQSGPADFQCFGPPATRDGEFDQTRVCDMGCFTQDGKDSNKYYHGAVVQHKDSKNWYAYFEWGRTGAAKPSFQFVGCQDEPHAVREYAKQLHSKNDGRGEWVTIANIRTLRARKGKDCYLVRPQATRSTGLPDARSIKANNGAKAPPQPSAPTSGKKKTAAEPSGDPPTMSLLRDLSIATVAFTRGSMADDSIPTQTALDEARDILGAAQKRLKNLSDDVKKQVKDRELKELTTLMYGRIPKLKAVGAPPETWILSQNNILRWQNDIDAFESALYSTEMDLDEPAFDPLAGMRLKMEWLDPASTSGKFLHQWWPKATNNRHGYIGKMKIKNLWQVDRDDDHGKLEAAQNAILQDKVKIKERPPFQTKDRPDLPADQHERYHQSNTALLFHGTRSVNVSGILREAMRMPKQLVGVVITGAMFGPGLYFADDWKKSAGYTSMKNSFWTRGAGAVPGREAFMFAVEVALGNPFVAPAANGYIAAPDGHHCVFGKGGGATGLQNNEFVVFKPEQHRLRYLAEFSTT</sequence>
<dbReference type="SUPFAM" id="SSF56399">
    <property type="entry name" value="ADP-ribosylation"/>
    <property type="match status" value="1"/>
</dbReference>
<comment type="catalytic activity">
    <reaction evidence="5">
        <text>NAD(+) + (ADP-D-ribosyl)n-acceptor = nicotinamide + (ADP-D-ribosyl)n+1-acceptor + H(+).</text>
        <dbReference type="EC" id="2.4.2.30"/>
    </reaction>
</comment>
<keyword evidence="2" id="KW-0328">Glycosyltransferase</keyword>
<name>A0A518DMB0_9BACT</name>
<dbReference type="EC" id="2.4.2.30" evidence="1"/>
<dbReference type="SUPFAM" id="SSF142921">
    <property type="entry name" value="WGR domain-like"/>
    <property type="match status" value="1"/>
</dbReference>
<dbReference type="Pfam" id="PF05406">
    <property type="entry name" value="WGR"/>
    <property type="match status" value="1"/>
</dbReference>
<dbReference type="InterPro" id="IPR008893">
    <property type="entry name" value="WGR_domain"/>
</dbReference>
<dbReference type="PANTHER" id="PTHR10459">
    <property type="entry name" value="DNA LIGASE"/>
    <property type="match status" value="1"/>
</dbReference>
<keyword evidence="11" id="KW-1185">Reference proteome</keyword>
<dbReference type="GO" id="GO:1990404">
    <property type="term" value="F:NAD+-protein mono-ADP-ribosyltransferase activity"/>
    <property type="evidence" value="ECO:0007669"/>
    <property type="project" value="TreeGrafter"/>
</dbReference>
<dbReference type="AlphaFoldDB" id="A0A518DMB0"/>
<dbReference type="GO" id="GO:0003950">
    <property type="term" value="F:NAD+ poly-ADP-ribosyltransferase activity"/>
    <property type="evidence" value="ECO:0007669"/>
    <property type="project" value="UniProtKB-EC"/>
</dbReference>
<dbReference type="Proteomes" id="UP000317648">
    <property type="component" value="Chromosome"/>
</dbReference>
<evidence type="ECO:0000256" key="5">
    <source>
        <dbReference type="ARBA" id="ARBA00033987"/>
    </source>
</evidence>
<feature type="region of interest" description="Disordered" evidence="7">
    <location>
        <begin position="1"/>
        <end position="85"/>
    </location>
</feature>
<evidence type="ECO:0000313" key="11">
    <source>
        <dbReference type="Proteomes" id="UP000317648"/>
    </source>
</evidence>
<dbReference type="Pfam" id="PF00644">
    <property type="entry name" value="PARP"/>
    <property type="match status" value="1"/>
</dbReference>
<evidence type="ECO:0000256" key="7">
    <source>
        <dbReference type="SAM" id="MobiDB-lite"/>
    </source>
</evidence>
<dbReference type="Gene3D" id="3.90.228.10">
    <property type="match status" value="1"/>
</dbReference>
<evidence type="ECO:0000256" key="1">
    <source>
        <dbReference type="ARBA" id="ARBA00012020"/>
    </source>
</evidence>
<dbReference type="InterPro" id="IPR036930">
    <property type="entry name" value="WGR_dom_sf"/>
</dbReference>
<dbReference type="PANTHER" id="PTHR10459:SF60">
    <property type="entry name" value="POLY [ADP-RIBOSE] POLYMERASE 2"/>
    <property type="match status" value="1"/>
</dbReference>
<feature type="compositionally biased region" description="Basic residues" evidence="7">
    <location>
        <begin position="1"/>
        <end position="19"/>
    </location>
</feature>
<evidence type="ECO:0000256" key="4">
    <source>
        <dbReference type="ARBA" id="ARBA00023027"/>
    </source>
</evidence>
<dbReference type="EMBL" id="CP036433">
    <property type="protein sequence ID" value="QDU92977.1"/>
    <property type="molecule type" value="Genomic_DNA"/>
</dbReference>
<evidence type="ECO:0000259" key="8">
    <source>
        <dbReference type="PROSITE" id="PS51059"/>
    </source>
</evidence>
<gene>
    <name evidence="10" type="ORF">Pla8534_07500</name>
</gene>
<dbReference type="PROSITE" id="PS51059">
    <property type="entry name" value="PARP_CATALYTIC"/>
    <property type="match status" value="1"/>
</dbReference>
<feature type="compositionally biased region" description="Basic residues" evidence="7">
    <location>
        <begin position="38"/>
        <end position="49"/>
    </location>
</feature>
<accession>A0A518DMB0</accession>
<dbReference type="OrthoDB" id="4640276at2"/>
<reference evidence="10 11" key="1">
    <citation type="submission" date="2019-02" db="EMBL/GenBank/DDBJ databases">
        <title>Deep-cultivation of Planctomycetes and their phenomic and genomic characterization uncovers novel biology.</title>
        <authorList>
            <person name="Wiegand S."/>
            <person name="Jogler M."/>
            <person name="Boedeker C."/>
            <person name="Pinto D."/>
            <person name="Vollmers J."/>
            <person name="Rivas-Marin E."/>
            <person name="Kohn T."/>
            <person name="Peeters S.H."/>
            <person name="Heuer A."/>
            <person name="Rast P."/>
            <person name="Oberbeckmann S."/>
            <person name="Bunk B."/>
            <person name="Jeske O."/>
            <person name="Meyerdierks A."/>
            <person name="Storesund J.E."/>
            <person name="Kallscheuer N."/>
            <person name="Luecker S."/>
            <person name="Lage O.M."/>
            <person name="Pohl T."/>
            <person name="Merkel B.J."/>
            <person name="Hornburger P."/>
            <person name="Mueller R.-W."/>
            <person name="Bruemmer F."/>
            <person name="Labrenz M."/>
            <person name="Spormann A.M."/>
            <person name="Op den Camp H."/>
            <person name="Overmann J."/>
            <person name="Amann R."/>
            <person name="Jetten M.S.M."/>
            <person name="Mascher T."/>
            <person name="Medema M.H."/>
            <person name="Devos D.P."/>
            <person name="Kaster A.-K."/>
            <person name="Ovreas L."/>
            <person name="Rohde M."/>
            <person name="Galperin M.Y."/>
            <person name="Jogler C."/>
        </authorList>
    </citation>
    <scope>NUCLEOTIDE SEQUENCE [LARGE SCALE GENOMIC DNA]</scope>
    <source>
        <strain evidence="10 11">Pla85_3_4</strain>
    </source>
</reference>
<evidence type="ECO:0000256" key="2">
    <source>
        <dbReference type="ARBA" id="ARBA00022676"/>
    </source>
</evidence>
<dbReference type="GO" id="GO:0070212">
    <property type="term" value="P:protein poly-ADP-ribosylation"/>
    <property type="evidence" value="ECO:0007669"/>
    <property type="project" value="TreeGrafter"/>
</dbReference>
<feature type="compositionally biased region" description="Low complexity" evidence="7">
    <location>
        <begin position="20"/>
        <end position="37"/>
    </location>
</feature>
<dbReference type="PROSITE" id="PS51977">
    <property type="entry name" value="WGR"/>
    <property type="match status" value="1"/>
</dbReference>
<proteinExistence type="predicted"/>
<feature type="domain" description="PARP catalytic" evidence="8">
    <location>
        <begin position="429"/>
        <end position="668"/>
    </location>
</feature>
<evidence type="ECO:0000256" key="3">
    <source>
        <dbReference type="ARBA" id="ARBA00022679"/>
    </source>
</evidence>
<evidence type="ECO:0000259" key="9">
    <source>
        <dbReference type="PROSITE" id="PS51977"/>
    </source>
</evidence>
<keyword evidence="6" id="KW-0175">Coiled coil</keyword>
<protein>
    <recommendedName>
        <fullName evidence="1">NAD(+) ADP-ribosyltransferase</fullName>
        <ecNumber evidence="1">2.4.2.30</ecNumber>
    </recommendedName>
</protein>
<dbReference type="InterPro" id="IPR050800">
    <property type="entry name" value="ARTD/PARP"/>
</dbReference>
<dbReference type="RefSeq" id="WP_145049387.1">
    <property type="nucleotide sequence ID" value="NZ_CP036433.1"/>
</dbReference>
<keyword evidence="3" id="KW-0808">Transferase</keyword>
<dbReference type="InterPro" id="IPR012317">
    <property type="entry name" value="Poly(ADP-ribose)pol_cat_dom"/>
</dbReference>
<feature type="coiled-coil region" evidence="6">
    <location>
        <begin position="345"/>
        <end position="372"/>
    </location>
</feature>
<evidence type="ECO:0000256" key="6">
    <source>
        <dbReference type="SAM" id="Coils"/>
    </source>
</evidence>
<keyword evidence="4" id="KW-0520">NAD</keyword>
<feature type="region of interest" description="Disordered" evidence="7">
    <location>
        <begin position="275"/>
        <end position="317"/>
    </location>
</feature>